<keyword evidence="1" id="KW-0540">Nuclease</keyword>
<dbReference type="KEGG" id="xor:XOC_4219"/>
<dbReference type="AlphaFoldDB" id="G7TKF6"/>
<gene>
    <name evidence="1" type="ORF">XOC_4219</name>
</gene>
<dbReference type="HOGENOM" id="CLU_2621183_0_0_6"/>
<evidence type="ECO:0000313" key="1">
    <source>
        <dbReference type="EMBL" id="AEQ98296.1"/>
    </source>
</evidence>
<protein>
    <submittedName>
        <fullName evidence="1">Exonuclease III</fullName>
    </submittedName>
</protein>
<dbReference type="Proteomes" id="UP000008851">
    <property type="component" value="Chromosome"/>
</dbReference>
<evidence type="ECO:0000313" key="2">
    <source>
        <dbReference type="Proteomes" id="UP000008851"/>
    </source>
</evidence>
<keyword evidence="1" id="KW-0378">Hydrolase</keyword>
<name>G7TKF6_XANOB</name>
<reference evidence="1 2" key="1">
    <citation type="journal article" date="2011" name="J. Bacteriol.">
        <title>Two new complete genome sequences offer insight into host and tissue specificity of plant pathogenic Xanthomonas spp.</title>
        <authorList>
            <person name="Bogdanove A.J."/>
            <person name="Koebnik R."/>
            <person name="Lu H."/>
            <person name="Furutani A."/>
            <person name="Angiuoli S.V."/>
            <person name="Patil P.B."/>
            <person name="Van Sluys M.A."/>
            <person name="Ryan R.P."/>
            <person name="Meyer D.F."/>
            <person name="Han S.W."/>
            <person name="Aparna G."/>
            <person name="Rajaram M."/>
            <person name="Delcher A.L."/>
            <person name="Phillippy A.M."/>
            <person name="Puiu D."/>
            <person name="Schatz M.C."/>
            <person name="Shumway M."/>
            <person name="Sommer D.D."/>
            <person name="Trapnell C."/>
            <person name="Benahmed F."/>
            <person name="Dimitrov G."/>
            <person name="Madupu R."/>
            <person name="Radune D."/>
            <person name="Sullivan S."/>
            <person name="Jha G."/>
            <person name="Ishihara H."/>
            <person name="Lee S.W."/>
            <person name="Pandey A."/>
            <person name="Sharma V."/>
            <person name="Sriariyanun M."/>
            <person name="Szurek B."/>
            <person name="Vera-Cruz C.M."/>
            <person name="Dorman K.S."/>
            <person name="Ronald P.C."/>
            <person name="Verdier V."/>
            <person name="Dow J.M."/>
            <person name="Sonti R.V."/>
            <person name="Tsuge S."/>
            <person name="Brendel V.P."/>
            <person name="Rabinowicz P.D."/>
            <person name="Leach J.E."/>
            <person name="White F.F."/>
            <person name="Salzberg S.L."/>
        </authorList>
    </citation>
    <scope>NUCLEOTIDE SEQUENCE [LARGE SCALE GENOMIC DNA]</scope>
    <source>
        <strain evidence="1 2">BLS256</strain>
    </source>
</reference>
<proteinExistence type="predicted"/>
<accession>G7TKF6</accession>
<organism evidence="1 2">
    <name type="scientific">Xanthomonas oryzae pv. oryzicola (strain BLS256)</name>
    <dbReference type="NCBI Taxonomy" id="383407"/>
    <lineage>
        <taxon>Bacteria</taxon>
        <taxon>Pseudomonadati</taxon>
        <taxon>Pseudomonadota</taxon>
        <taxon>Gammaproteobacteria</taxon>
        <taxon>Lysobacterales</taxon>
        <taxon>Lysobacteraceae</taxon>
        <taxon>Xanthomonas</taxon>
    </lineage>
</organism>
<keyword evidence="1" id="KW-0269">Exonuclease</keyword>
<dbReference type="GO" id="GO:0004527">
    <property type="term" value="F:exonuclease activity"/>
    <property type="evidence" value="ECO:0007669"/>
    <property type="project" value="UniProtKB-KW"/>
</dbReference>
<dbReference type="EMBL" id="CP003057">
    <property type="protein sequence ID" value="AEQ98296.1"/>
    <property type="molecule type" value="Genomic_DNA"/>
</dbReference>
<sequence length="78" mass="8696">MVGHGDEIGEWGFAIGKHSRSRLAASADAVRFHESPIPIPESRLFIYAHHQFQLGWGNCERSIAVSGNPTSLFSLWFN</sequence>